<feature type="compositionally biased region" description="Low complexity" evidence="8">
    <location>
        <begin position="57"/>
        <end position="68"/>
    </location>
</feature>
<gene>
    <name evidence="9" type="ORF">SASPL_109437</name>
</gene>
<feature type="region of interest" description="Disordered" evidence="8">
    <location>
        <begin position="1"/>
        <end position="84"/>
    </location>
</feature>
<keyword evidence="4" id="KW-0732">Signal</keyword>
<feature type="compositionally biased region" description="Low complexity" evidence="8">
    <location>
        <begin position="40"/>
        <end position="50"/>
    </location>
</feature>
<feature type="compositionally biased region" description="Pro residues" evidence="8">
    <location>
        <begin position="27"/>
        <end position="39"/>
    </location>
</feature>
<dbReference type="InterPro" id="IPR036514">
    <property type="entry name" value="SGNH_hydro_sf"/>
</dbReference>
<keyword evidence="5" id="KW-0378">Hydrolase</keyword>
<dbReference type="InterPro" id="IPR051238">
    <property type="entry name" value="GDSL_esterase/lipase"/>
</dbReference>
<dbReference type="PANTHER" id="PTHR45650">
    <property type="entry name" value="GDSL-LIKE LIPASE/ACYLHYDROLASE-RELATED"/>
    <property type="match status" value="1"/>
</dbReference>
<evidence type="ECO:0000256" key="2">
    <source>
        <dbReference type="ARBA" id="ARBA00008668"/>
    </source>
</evidence>
<keyword evidence="3" id="KW-0964">Secreted</keyword>
<evidence type="ECO:0000313" key="10">
    <source>
        <dbReference type="Proteomes" id="UP000298416"/>
    </source>
</evidence>
<dbReference type="GO" id="GO:0016042">
    <property type="term" value="P:lipid catabolic process"/>
    <property type="evidence" value="ECO:0007669"/>
    <property type="project" value="UniProtKB-KW"/>
</dbReference>
<sequence>MSEKGIDRFPSTSESPIISSPSFLISSPPPPPSSPPIISPIPSILSSQSNPSPPSVYVPSSSSESDSPPAIPIDTLTSQPTHHMTTRAKAGIYKPKVFSLALSPNMLPRTALEAILIPIWKAAMLAEFIALLKNGTWILTTLPSANFIFGDSLVDAGNNNYIASLSKADFAPNGIDFGKPTGRFTNSRTIVDILGKFSDIFELLILLVQNA</sequence>
<accession>A0A8X8YKM7</accession>
<evidence type="ECO:0000256" key="3">
    <source>
        <dbReference type="ARBA" id="ARBA00022525"/>
    </source>
</evidence>
<dbReference type="PANTHER" id="PTHR45650:SF4">
    <property type="entry name" value="GDSL-LIKE LIPASE_ACYLHYDROLASE FAMILY PROTEIN, EXPRESSED"/>
    <property type="match status" value="1"/>
</dbReference>
<evidence type="ECO:0000256" key="1">
    <source>
        <dbReference type="ARBA" id="ARBA00004613"/>
    </source>
</evidence>
<protein>
    <submittedName>
        <fullName evidence="9">Uncharacterized protein</fullName>
    </submittedName>
</protein>
<evidence type="ECO:0000313" key="9">
    <source>
        <dbReference type="EMBL" id="KAG6431358.1"/>
    </source>
</evidence>
<dbReference type="GO" id="GO:0016787">
    <property type="term" value="F:hydrolase activity"/>
    <property type="evidence" value="ECO:0007669"/>
    <property type="project" value="UniProtKB-KW"/>
</dbReference>
<dbReference type="GO" id="GO:0005576">
    <property type="term" value="C:extracellular region"/>
    <property type="evidence" value="ECO:0007669"/>
    <property type="project" value="UniProtKB-SubCell"/>
</dbReference>
<evidence type="ECO:0000256" key="7">
    <source>
        <dbReference type="ARBA" id="ARBA00023098"/>
    </source>
</evidence>
<evidence type="ECO:0000256" key="6">
    <source>
        <dbReference type="ARBA" id="ARBA00022963"/>
    </source>
</evidence>
<keyword evidence="10" id="KW-1185">Reference proteome</keyword>
<name>A0A8X8YKM7_SALSN</name>
<evidence type="ECO:0000256" key="4">
    <source>
        <dbReference type="ARBA" id="ARBA00022729"/>
    </source>
</evidence>
<dbReference type="Gene3D" id="3.40.50.1110">
    <property type="entry name" value="SGNH hydrolase"/>
    <property type="match status" value="1"/>
</dbReference>
<comment type="caution">
    <text evidence="9">The sequence shown here is derived from an EMBL/GenBank/DDBJ whole genome shotgun (WGS) entry which is preliminary data.</text>
</comment>
<keyword evidence="6" id="KW-0442">Lipid degradation</keyword>
<dbReference type="AlphaFoldDB" id="A0A8X8YKM7"/>
<keyword evidence="7" id="KW-0443">Lipid metabolism</keyword>
<feature type="compositionally biased region" description="Low complexity" evidence="8">
    <location>
        <begin position="10"/>
        <end position="26"/>
    </location>
</feature>
<evidence type="ECO:0000256" key="5">
    <source>
        <dbReference type="ARBA" id="ARBA00022801"/>
    </source>
</evidence>
<dbReference type="EMBL" id="PNBA02000003">
    <property type="protein sequence ID" value="KAG6431358.1"/>
    <property type="molecule type" value="Genomic_DNA"/>
</dbReference>
<dbReference type="Proteomes" id="UP000298416">
    <property type="component" value="Unassembled WGS sequence"/>
</dbReference>
<organism evidence="9">
    <name type="scientific">Salvia splendens</name>
    <name type="common">Scarlet sage</name>
    <dbReference type="NCBI Taxonomy" id="180675"/>
    <lineage>
        <taxon>Eukaryota</taxon>
        <taxon>Viridiplantae</taxon>
        <taxon>Streptophyta</taxon>
        <taxon>Embryophyta</taxon>
        <taxon>Tracheophyta</taxon>
        <taxon>Spermatophyta</taxon>
        <taxon>Magnoliopsida</taxon>
        <taxon>eudicotyledons</taxon>
        <taxon>Gunneridae</taxon>
        <taxon>Pentapetalae</taxon>
        <taxon>asterids</taxon>
        <taxon>lamiids</taxon>
        <taxon>Lamiales</taxon>
        <taxon>Lamiaceae</taxon>
        <taxon>Nepetoideae</taxon>
        <taxon>Mentheae</taxon>
        <taxon>Salviinae</taxon>
        <taxon>Salvia</taxon>
        <taxon>Salvia subgen. Calosphace</taxon>
        <taxon>core Calosphace</taxon>
    </lineage>
</organism>
<reference evidence="9" key="2">
    <citation type="submission" date="2020-08" db="EMBL/GenBank/DDBJ databases">
        <title>Plant Genome Project.</title>
        <authorList>
            <person name="Zhang R.-G."/>
        </authorList>
    </citation>
    <scope>NUCLEOTIDE SEQUENCE</scope>
    <source>
        <strain evidence="9">Huo1</strain>
        <tissue evidence="9">Leaf</tissue>
    </source>
</reference>
<proteinExistence type="inferred from homology"/>
<reference evidence="9" key="1">
    <citation type="submission" date="2018-01" db="EMBL/GenBank/DDBJ databases">
        <authorList>
            <person name="Mao J.F."/>
        </authorList>
    </citation>
    <scope>NUCLEOTIDE SEQUENCE</scope>
    <source>
        <strain evidence="9">Huo1</strain>
        <tissue evidence="9">Leaf</tissue>
    </source>
</reference>
<comment type="subcellular location">
    <subcellularLocation>
        <location evidence="1">Secreted</location>
    </subcellularLocation>
</comment>
<comment type="similarity">
    <text evidence="2">Belongs to the 'GDSL' lipolytic enzyme family.</text>
</comment>
<evidence type="ECO:0000256" key="8">
    <source>
        <dbReference type="SAM" id="MobiDB-lite"/>
    </source>
</evidence>